<protein>
    <submittedName>
        <fullName evidence="1">Uncharacterized protein</fullName>
    </submittedName>
</protein>
<proteinExistence type="predicted"/>
<name>A0A0E9QNP1_ANGAN</name>
<accession>A0A0E9QNP1</accession>
<dbReference type="EMBL" id="GBXM01090879">
    <property type="protein sequence ID" value="JAH17698.1"/>
    <property type="molecule type" value="Transcribed_RNA"/>
</dbReference>
<sequence>MRKCYYTEELKEGIPKLGGHGIERSLEVDKLV</sequence>
<reference evidence="1" key="2">
    <citation type="journal article" date="2015" name="Fish Shellfish Immunol.">
        <title>Early steps in the European eel (Anguilla anguilla)-Vibrio vulnificus interaction in the gills: Role of the RtxA13 toxin.</title>
        <authorList>
            <person name="Callol A."/>
            <person name="Pajuelo D."/>
            <person name="Ebbesson L."/>
            <person name="Teles M."/>
            <person name="MacKenzie S."/>
            <person name="Amaro C."/>
        </authorList>
    </citation>
    <scope>NUCLEOTIDE SEQUENCE</scope>
</reference>
<reference evidence="1" key="1">
    <citation type="submission" date="2014-11" db="EMBL/GenBank/DDBJ databases">
        <authorList>
            <person name="Amaro Gonzalez C."/>
        </authorList>
    </citation>
    <scope>NUCLEOTIDE SEQUENCE</scope>
</reference>
<dbReference type="AlphaFoldDB" id="A0A0E9QNP1"/>
<evidence type="ECO:0000313" key="1">
    <source>
        <dbReference type="EMBL" id="JAH17698.1"/>
    </source>
</evidence>
<organism evidence="1">
    <name type="scientific">Anguilla anguilla</name>
    <name type="common">European freshwater eel</name>
    <name type="synonym">Muraena anguilla</name>
    <dbReference type="NCBI Taxonomy" id="7936"/>
    <lineage>
        <taxon>Eukaryota</taxon>
        <taxon>Metazoa</taxon>
        <taxon>Chordata</taxon>
        <taxon>Craniata</taxon>
        <taxon>Vertebrata</taxon>
        <taxon>Euteleostomi</taxon>
        <taxon>Actinopterygii</taxon>
        <taxon>Neopterygii</taxon>
        <taxon>Teleostei</taxon>
        <taxon>Anguilliformes</taxon>
        <taxon>Anguillidae</taxon>
        <taxon>Anguilla</taxon>
    </lineage>
</organism>